<dbReference type="InterPro" id="IPR045155">
    <property type="entry name" value="Beta-lactam_cat"/>
</dbReference>
<dbReference type="STRING" id="1122184.SAMN02745176_02002"/>
<dbReference type="GO" id="GO:0030655">
    <property type="term" value="P:beta-lactam antibiotic catabolic process"/>
    <property type="evidence" value="ECO:0007669"/>
    <property type="project" value="InterPro"/>
</dbReference>
<gene>
    <name evidence="2" type="ORF">SAMN02745176_02002</name>
</gene>
<dbReference type="Pfam" id="PF13354">
    <property type="entry name" value="Beta-lactamase2"/>
    <property type="match status" value="1"/>
</dbReference>
<protein>
    <submittedName>
        <fullName evidence="2">Beta-lactamase class A</fullName>
    </submittedName>
</protein>
<dbReference type="RefSeq" id="WP_073026063.1">
    <property type="nucleotide sequence ID" value="NZ_FQZS01000012.1"/>
</dbReference>
<accession>A0A1M6FJQ9</accession>
<dbReference type="InterPro" id="IPR000871">
    <property type="entry name" value="Beta-lactam_class-A"/>
</dbReference>
<dbReference type="GO" id="GO:0046677">
    <property type="term" value="P:response to antibiotic"/>
    <property type="evidence" value="ECO:0007669"/>
    <property type="project" value="InterPro"/>
</dbReference>
<dbReference type="PANTHER" id="PTHR35333:SF3">
    <property type="entry name" value="BETA-LACTAMASE-TYPE TRANSPEPTIDASE FOLD CONTAINING PROTEIN"/>
    <property type="match status" value="1"/>
</dbReference>
<feature type="domain" description="Beta-lactamase class A catalytic" evidence="1">
    <location>
        <begin position="18"/>
        <end position="230"/>
    </location>
</feature>
<dbReference type="AlphaFoldDB" id="A0A1M6FJQ9"/>
<proteinExistence type="predicted"/>
<dbReference type="PANTHER" id="PTHR35333">
    <property type="entry name" value="BETA-LACTAMASE"/>
    <property type="match status" value="1"/>
</dbReference>
<organism evidence="2 3">
    <name type="scientific">Lutispora thermophila DSM 19022</name>
    <dbReference type="NCBI Taxonomy" id="1122184"/>
    <lineage>
        <taxon>Bacteria</taxon>
        <taxon>Bacillati</taxon>
        <taxon>Bacillota</taxon>
        <taxon>Clostridia</taxon>
        <taxon>Lutisporales</taxon>
        <taxon>Lutisporaceae</taxon>
        <taxon>Lutispora</taxon>
    </lineage>
</organism>
<evidence type="ECO:0000313" key="3">
    <source>
        <dbReference type="Proteomes" id="UP000184442"/>
    </source>
</evidence>
<evidence type="ECO:0000259" key="1">
    <source>
        <dbReference type="Pfam" id="PF13354"/>
    </source>
</evidence>
<dbReference type="Proteomes" id="UP000184442">
    <property type="component" value="Unassembled WGS sequence"/>
</dbReference>
<sequence>MLDQDIMKSFQNDVGNVSIVLKDLKNDALMFQLDPHRVVASASTIKILIMIEALRQIMEQRLSFDELVEVKDEDKVDFSIITELNVKHYSIKDLITLMIITSDNTATNILIDILGYGNINKMAEDLKLEGTVLRRKMMDFEAAKQGKQNVTTAWDMAVMMEALYKGTILDESMCQVALDILKRQQHKDLLTRYIADDIVVANKTGDLQNLNHDIGIFYHPYTDYLLGVFVTDAESNIGAKHIIGKVSKTVYDYFSNKMSSLK</sequence>
<dbReference type="Gene3D" id="3.40.710.10">
    <property type="entry name" value="DD-peptidase/beta-lactamase superfamily"/>
    <property type="match status" value="1"/>
</dbReference>
<dbReference type="InterPro" id="IPR012338">
    <property type="entry name" value="Beta-lactam/transpept-like"/>
</dbReference>
<dbReference type="OrthoDB" id="9775096at2"/>
<keyword evidence="3" id="KW-1185">Reference proteome</keyword>
<dbReference type="EMBL" id="FQZS01000012">
    <property type="protein sequence ID" value="SHI97915.1"/>
    <property type="molecule type" value="Genomic_DNA"/>
</dbReference>
<reference evidence="2 3" key="1">
    <citation type="submission" date="2016-11" db="EMBL/GenBank/DDBJ databases">
        <authorList>
            <person name="Jaros S."/>
            <person name="Januszkiewicz K."/>
            <person name="Wedrychowicz H."/>
        </authorList>
    </citation>
    <scope>NUCLEOTIDE SEQUENCE [LARGE SCALE GENOMIC DNA]</scope>
    <source>
        <strain evidence="2 3">DSM 19022</strain>
    </source>
</reference>
<evidence type="ECO:0000313" key="2">
    <source>
        <dbReference type="EMBL" id="SHI97915.1"/>
    </source>
</evidence>
<dbReference type="SUPFAM" id="SSF56601">
    <property type="entry name" value="beta-lactamase/transpeptidase-like"/>
    <property type="match status" value="1"/>
</dbReference>
<dbReference type="GO" id="GO:0008800">
    <property type="term" value="F:beta-lactamase activity"/>
    <property type="evidence" value="ECO:0007669"/>
    <property type="project" value="InterPro"/>
</dbReference>
<name>A0A1M6FJQ9_9FIRM</name>